<dbReference type="RefSeq" id="WP_124799533.1">
    <property type="nucleotide sequence ID" value="NZ_CP034170.1"/>
</dbReference>
<protein>
    <recommendedName>
        <fullName evidence="4">PH domain-containing protein</fullName>
    </recommendedName>
</protein>
<evidence type="ECO:0008006" key="4">
    <source>
        <dbReference type="Google" id="ProtNLM"/>
    </source>
</evidence>
<reference evidence="2 3" key="1">
    <citation type="submission" date="2018-11" db="EMBL/GenBank/DDBJ databases">
        <authorList>
            <person name="Da X."/>
        </authorList>
    </citation>
    <scope>NUCLEOTIDE SEQUENCE [LARGE SCALE GENOMIC DNA]</scope>
    <source>
        <strain evidence="2 3">S14-144</strain>
    </source>
</reference>
<feature type="transmembrane region" description="Helical" evidence="1">
    <location>
        <begin position="46"/>
        <end position="65"/>
    </location>
</feature>
<name>A0A3G8ZVZ3_9ACTN</name>
<dbReference type="KEGG" id="nak:EH165_11255"/>
<dbReference type="Proteomes" id="UP000268084">
    <property type="component" value="Chromosome"/>
</dbReference>
<keyword evidence="1" id="KW-0812">Transmembrane</keyword>
<evidence type="ECO:0000313" key="2">
    <source>
        <dbReference type="EMBL" id="AZI58624.1"/>
    </source>
</evidence>
<evidence type="ECO:0000256" key="1">
    <source>
        <dbReference type="SAM" id="Phobius"/>
    </source>
</evidence>
<dbReference type="EMBL" id="CP034170">
    <property type="protein sequence ID" value="AZI58624.1"/>
    <property type="molecule type" value="Genomic_DNA"/>
</dbReference>
<evidence type="ECO:0000313" key="3">
    <source>
        <dbReference type="Proteomes" id="UP000268084"/>
    </source>
</evidence>
<sequence length="209" mass="23146">MLPLLVLRPAHPLRGYFKSAAFRAHLLFPFAVWFGYFVIAPANGRTSAAGIVLIVLSLAAVPYGIRLARHLSFEVNDENIVLRTTPARTTIIPLRDIASVLLVRSLAQPLGPANTVYIVRNAAGNALFRWVPDAWAPEQWTALLHRLPPGPVEVVDQPITTKELRVRYPNLVRPEELGRAKKQQKTARIVLAVSVGVFVLLNVTRLTGR</sequence>
<proteinExistence type="predicted"/>
<organism evidence="2 3">
    <name type="scientific">Nakamurella antarctica</name>
    <dbReference type="NCBI Taxonomy" id="1902245"/>
    <lineage>
        <taxon>Bacteria</taxon>
        <taxon>Bacillati</taxon>
        <taxon>Actinomycetota</taxon>
        <taxon>Actinomycetes</taxon>
        <taxon>Nakamurellales</taxon>
        <taxon>Nakamurellaceae</taxon>
        <taxon>Nakamurella</taxon>
    </lineage>
</organism>
<keyword evidence="1" id="KW-1133">Transmembrane helix</keyword>
<feature type="transmembrane region" description="Helical" evidence="1">
    <location>
        <begin position="20"/>
        <end position="40"/>
    </location>
</feature>
<feature type="transmembrane region" description="Helical" evidence="1">
    <location>
        <begin position="189"/>
        <end position="208"/>
    </location>
</feature>
<accession>A0A3G8ZVZ3</accession>
<keyword evidence="3" id="KW-1185">Reference proteome</keyword>
<dbReference type="AlphaFoldDB" id="A0A3G8ZVZ3"/>
<gene>
    <name evidence="2" type="ORF">EH165_11255</name>
</gene>
<reference evidence="2 3" key="2">
    <citation type="submission" date="2018-12" db="EMBL/GenBank/DDBJ databases">
        <title>Nakamurella antarcticus sp. nov., isolated from Antarctica South Shetland Islands soil.</title>
        <authorList>
            <person name="Peng F."/>
        </authorList>
    </citation>
    <scope>NUCLEOTIDE SEQUENCE [LARGE SCALE GENOMIC DNA]</scope>
    <source>
        <strain evidence="2 3">S14-144</strain>
    </source>
</reference>
<keyword evidence="1" id="KW-0472">Membrane</keyword>